<dbReference type="EMBL" id="VOPW01000003">
    <property type="protein sequence ID" value="TXC62073.1"/>
    <property type="molecule type" value="Genomic_DNA"/>
</dbReference>
<accession>A0A5C6TNN8</accession>
<organism evidence="1 2">
    <name type="scientific">Piscinibacter aquaticus</name>
    <dbReference type="NCBI Taxonomy" id="392597"/>
    <lineage>
        <taxon>Bacteria</taxon>
        <taxon>Pseudomonadati</taxon>
        <taxon>Pseudomonadota</taxon>
        <taxon>Betaproteobacteria</taxon>
        <taxon>Burkholderiales</taxon>
        <taxon>Sphaerotilaceae</taxon>
        <taxon>Piscinibacter</taxon>
    </lineage>
</organism>
<sequence length="132" mass="14571">MALLLLQLGAHPDEIAATQRGDCIDGGAFFLDFSRPLEKLRWFGAWNRRLGFTMSLIVPVIHQAESAGLRTIAVDRGDSYFAELQRLWRQRFPVARPAPVSQASGAQIAADFAAQFPHDAAVAPRRGAVRTR</sequence>
<evidence type="ECO:0000313" key="2">
    <source>
        <dbReference type="Proteomes" id="UP000321832"/>
    </source>
</evidence>
<reference evidence="1 2" key="1">
    <citation type="submission" date="2019-08" db="EMBL/GenBank/DDBJ databases">
        <authorList>
            <person name="Khan S.A."/>
            <person name="Jeon C.O."/>
            <person name="Jeong S.E."/>
        </authorList>
    </citation>
    <scope>NUCLEOTIDE SEQUENCE [LARGE SCALE GENOMIC DNA]</scope>
    <source>
        <strain evidence="2">IMCC1728</strain>
    </source>
</reference>
<dbReference type="Proteomes" id="UP000321832">
    <property type="component" value="Unassembled WGS sequence"/>
</dbReference>
<proteinExistence type="predicted"/>
<dbReference type="AlphaFoldDB" id="A0A5C6TNN8"/>
<gene>
    <name evidence="1" type="ORF">FSC37_23135</name>
</gene>
<protein>
    <submittedName>
        <fullName evidence="1">Uncharacterized protein</fullName>
    </submittedName>
</protein>
<name>A0A5C6TNN8_9BURK</name>
<comment type="caution">
    <text evidence="1">The sequence shown here is derived from an EMBL/GenBank/DDBJ whole genome shotgun (WGS) entry which is preliminary data.</text>
</comment>
<keyword evidence="2" id="KW-1185">Reference proteome</keyword>
<evidence type="ECO:0000313" key="1">
    <source>
        <dbReference type="EMBL" id="TXC62073.1"/>
    </source>
</evidence>